<dbReference type="Pfam" id="PF11382">
    <property type="entry name" value="MctB"/>
    <property type="match status" value="1"/>
</dbReference>
<name>A0A917V2Z1_9NOCA</name>
<reference evidence="1" key="1">
    <citation type="journal article" date="2014" name="Int. J. Syst. Evol. Microbiol.">
        <title>Complete genome sequence of Corynebacterium casei LMG S-19264T (=DSM 44701T), isolated from a smear-ripened cheese.</title>
        <authorList>
            <consortium name="US DOE Joint Genome Institute (JGI-PGF)"/>
            <person name="Walter F."/>
            <person name="Albersmeier A."/>
            <person name="Kalinowski J."/>
            <person name="Ruckert C."/>
        </authorList>
    </citation>
    <scope>NUCLEOTIDE SEQUENCE</scope>
    <source>
        <strain evidence="1">CGMCC 4.7278</strain>
    </source>
</reference>
<dbReference type="Proteomes" id="UP000612956">
    <property type="component" value="Unassembled WGS sequence"/>
</dbReference>
<protein>
    <recommendedName>
        <fullName evidence="3">Channel-forming protein</fullName>
    </recommendedName>
</protein>
<comment type="caution">
    <text evidence="1">The sequence shown here is derived from an EMBL/GenBank/DDBJ whole genome shotgun (WGS) entry which is preliminary data.</text>
</comment>
<sequence>MISLRNHAMTIATGVVALAVGVALGSHTLGADLLADLDANRDQTRTELVEAHARADSLQVQVAAADAFIAGSAARVLGGTLADRSVLMFTTPDADPADIDGVNRALTASGATVTGRIGLTESFIDTAQSDRMRSTLTNVVPAGAQLRTDAIDEPSLAGDLLGVTMLLDPTTNQPRATAPELALVATTLRDGGFLTYADAPTKQANLAVVVTGAGVASDTDAGVTIARFAASIRARAMGTVLAGRLGAAEGNGPIALVRAAAPTATTVTTVDNIDHEIGRVTTILALSQPATQEAGRFGTGPAATTITLVAAPR</sequence>
<dbReference type="AlphaFoldDB" id="A0A917V2Z1"/>
<keyword evidence="2" id="KW-1185">Reference proteome</keyword>
<reference evidence="1" key="2">
    <citation type="submission" date="2020-09" db="EMBL/GenBank/DDBJ databases">
        <authorList>
            <person name="Sun Q."/>
            <person name="Zhou Y."/>
        </authorList>
    </citation>
    <scope>NUCLEOTIDE SEQUENCE</scope>
    <source>
        <strain evidence="1">CGMCC 4.7278</strain>
    </source>
</reference>
<evidence type="ECO:0000313" key="1">
    <source>
        <dbReference type="EMBL" id="GGK32339.1"/>
    </source>
</evidence>
<dbReference type="GO" id="GO:0016020">
    <property type="term" value="C:membrane"/>
    <property type="evidence" value="ECO:0007669"/>
    <property type="project" value="InterPro"/>
</dbReference>
<organism evidence="1 2">
    <name type="scientific">Nocardia camponoti</name>
    <dbReference type="NCBI Taxonomy" id="1616106"/>
    <lineage>
        <taxon>Bacteria</taxon>
        <taxon>Bacillati</taxon>
        <taxon>Actinomycetota</taxon>
        <taxon>Actinomycetes</taxon>
        <taxon>Mycobacteriales</taxon>
        <taxon>Nocardiaceae</taxon>
        <taxon>Nocardia</taxon>
    </lineage>
</organism>
<accession>A0A917V2Z1</accession>
<gene>
    <name evidence="1" type="ORF">GCM10011591_00110</name>
</gene>
<dbReference type="EMBL" id="BMMW01000001">
    <property type="protein sequence ID" value="GGK32339.1"/>
    <property type="molecule type" value="Genomic_DNA"/>
</dbReference>
<evidence type="ECO:0008006" key="3">
    <source>
        <dbReference type="Google" id="ProtNLM"/>
    </source>
</evidence>
<evidence type="ECO:0000313" key="2">
    <source>
        <dbReference type="Proteomes" id="UP000612956"/>
    </source>
</evidence>
<proteinExistence type="predicted"/>
<dbReference type="GO" id="GO:0055070">
    <property type="term" value="P:copper ion homeostasis"/>
    <property type="evidence" value="ECO:0007669"/>
    <property type="project" value="InterPro"/>
</dbReference>
<dbReference type="InterPro" id="IPR021522">
    <property type="entry name" value="MctB"/>
</dbReference>